<feature type="transmembrane region" description="Helical" evidence="2">
    <location>
        <begin position="35"/>
        <end position="52"/>
    </location>
</feature>
<feature type="transmembrane region" description="Helical" evidence="2">
    <location>
        <begin position="106"/>
        <end position="130"/>
    </location>
</feature>
<evidence type="ECO:0000256" key="2">
    <source>
        <dbReference type="SAM" id="Phobius"/>
    </source>
</evidence>
<accession>A0ABT7MWH3</accession>
<name>A0ABT7MWH3_9MICO</name>
<gene>
    <name evidence="3" type="ORF">QSV35_05610</name>
</gene>
<feature type="transmembrane region" description="Helical" evidence="2">
    <location>
        <begin position="381"/>
        <end position="398"/>
    </location>
</feature>
<evidence type="ECO:0008006" key="5">
    <source>
        <dbReference type="Google" id="ProtNLM"/>
    </source>
</evidence>
<dbReference type="Proteomes" id="UP001235064">
    <property type="component" value="Unassembled WGS sequence"/>
</dbReference>
<organism evidence="3 4">
    <name type="scientific">Microbacterium candidum</name>
    <dbReference type="NCBI Taxonomy" id="3041922"/>
    <lineage>
        <taxon>Bacteria</taxon>
        <taxon>Bacillati</taxon>
        <taxon>Actinomycetota</taxon>
        <taxon>Actinomycetes</taxon>
        <taxon>Micrococcales</taxon>
        <taxon>Microbacteriaceae</taxon>
        <taxon>Microbacterium</taxon>
    </lineage>
</organism>
<keyword evidence="2" id="KW-1133">Transmembrane helix</keyword>
<keyword evidence="2" id="KW-0472">Membrane</keyword>
<proteinExistence type="predicted"/>
<feature type="compositionally biased region" description="Polar residues" evidence="1">
    <location>
        <begin position="1"/>
        <end position="11"/>
    </location>
</feature>
<evidence type="ECO:0000313" key="4">
    <source>
        <dbReference type="Proteomes" id="UP001235064"/>
    </source>
</evidence>
<evidence type="ECO:0000313" key="3">
    <source>
        <dbReference type="EMBL" id="MDL9978798.1"/>
    </source>
</evidence>
<evidence type="ECO:0000256" key="1">
    <source>
        <dbReference type="SAM" id="MobiDB-lite"/>
    </source>
</evidence>
<feature type="transmembrane region" description="Helical" evidence="2">
    <location>
        <begin position="189"/>
        <end position="210"/>
    </location>
</feature>
<feature type="transmembrane region" description="Helical" evidence="2">
    <location>
        <begin position="309"/>
        <end position="328"/>
    </location>
</feature>
<feature type="transmembrane region" description="Helical" evidence="2">
    <location>
        <begin position="160"/>
        <end position="177"/>
    </location>
</feature>
<dbReference type="RefSeq" id="WP_286287522.1">
    <property type="nucleotide sequence ID" value="NZ_JASXSZ010000001.1"/>
</dbReference>
<protein>
    <recommendedName>
        <fullName evidence="5">DUF2029 domain-containing protein</fullName>
    </recommendedName>
</protein>
<keyword evidence="2" id="KW-0812">Transmembrane</keyword>
<feature type="transmembrane region" description="Helical" evidence="2">
    <location>
        <begin position="348"/>
        <end position="372"/>
    </location>
</feature>
<reference evidence="3 4" key="1">
    <citation type="submission" date="2023-06" db="EMBL/GenBank/DDBJ databases">
        <title>Microbacterium sp. nov., isolated from a waste landfill.</title>
        <authorList>
            <person name="Wen W."/>
        </authorList>
    </citation>
    <scope>NUCLEOTIDE SEQUENCE [LARGE SCALE GENOMIC DNA]</scope>
    <source>
        <strain evidence="3 4">ASV49</strain>
    </source>
</reference>
<feature type="transmembrane region" description="Helical" evidence="2">
    <location>
        <begin position="277"/>
        <end position="302"/>
    </location>
</feature>
<keyword evidence="4" id="KW-1185">Reference proteome</keyword>
<sequence>MTAFTGASVSGLSGPESFAGESRADEGRDIPWPLLIAWGLALAVLAWLRLAPSARDTLWAEDGTLFLQSAAGHAQWTTLFAPYAGYLHLVPRLEAITTVDLVPVQWWALSMTALSCAVAGLVAVVVFVASRDLLPGIAPRLVVSGLTVLTPLLPREVLGNAANVHTLLFWGVFWVLLAAPRTRAGRIGYALFVLVSALTEIQTVFLLPLLLWNRRDRRTWPIKLALVVGVAGQFLAELLAPRGAGQPVTVGIPSLIDGWFINGILTSWVPIPVLGNILAASMPVILILALVPMAAVAVTTFFGTAAHRALAWILAGYSVLIWCAGVIVDPAPWYQYATFTQAELTHVWLSRYGVIPAMMLLAELPLAAVALVRSRSRPRRVAASVLIAAVVLTVFVQAPENLSRRDYGPAWGPQIAAAEQKCDRPTVTSVEIGETLGWSTRVPCSFFAGE</sequence>
<feature type="transmembrane region" description="Helical" evidence="2">
    <location>
        <begin position="252"/>
        <end position="271"/>
    </location>
</feature>
<feature type="transmembrane region" description="Helical" evidence="2">
    <location>
        <begin position="64"/>
        <end position="86"/>
    </location>
</feature>
<feature type="region of interest" description="Disordered" evidence="1">
    <location>
        <begin position="1"/>
        <end position="20"/>
    </location>
</feature>
<comment type="caution">
    <text evidence="3">The sequence shown here is derived from an EMBL/GenBank/DDBJ whole genome shotgun (WGS) entry which is preliminary data.</text>
</comment>
<dbReference type="EMBL" id="JASXSZ010000001">
    <property type="protein sequence ID" value="MDL9978798.1"/>
    <property type="molecule type" value="Genomic_DNA"/>
</dbReference>